<evidence type="ECO:0000313" key="3">
    <source>
        <dbReference type="Proteomes" id="UP000576821"/>
    </source>
</evidence>
<dbReference type="Gene3D" id="3.30.565.10">
    <property type="entry name" value="Histidine kinase-like ATPase, C-terminal domain"/>
    <property type="match status" value="1"/>
</dbReference>
<dbReference type="InterPro" id="IPR036890">
    <property type="entry name" value="HATPase_C_sf"/>
</dbReference>
<proteinExistence type="predicted"/>
<protein>
    <submittedName>
        <fullName evidence="2">Histidine phosphotransferase ChpT</fullName>
    </submittedName>
</protein>
<dbReference type="Pfam" id="PF10090">
    <property type="entry name" value="HPTransfase"/>
    <property type="match status" value="1"/>
</dbReference>
<dbReference type="InterPro" id="IPR018762">
    <property type="entry name" value="ChpT_C"/>
</dbReference>
<comment type="caution">
    <text evidence="2">The sequence shown here is derived from an EMBL/GenBank/DDBJ whole genome shotgun (WGS) entry which is preliminary data.</text>
</comment>
<evidence type="ECO:0000259" key="1">
    <source>
        <dbReference type="Pfam" id="PF10090"/>
    </source>
</evidence>
<gene>
    <name evidence="2" type="ORF">FHS54_001159</name>
</gene>
<dbReference type="EMBL" id="JAASQR010000002">
    <property type="protein sequence ID" value="NIJ16193.1"/>
    <property type="molecule type" value="Genomic_DNA"/>
</dbReference>
<evidence type="ECO:0000313" key="2">
    <source>
        <dbReference type="EMBL" id="NIJ16193.1"/>
    </source>
</evidence>
<feature type="domain" description="Histidine phosphotransferase ChpT C-terminal" evidence="1">
    <location>
        <begin position="82"/>
        <end position="204"/>
    </location>
</feature>
<dbReference type="RefSeq" id="WP_167302869.1">
    <property type="nucleotide sequence ID" value="NZ_JAASQR010000002.1"/>
</dbReference>
<reference evidence="2 3" key="1">
    <citation type="submission" date="2020-03" db="EMBL/GenBank/DDBJ databases">
        <title>Genomic Encyclopedia of Type Strains, Phase IV (KMG-IV): sequencing the most valuable type-strain genomes for metagenomic binning, comparative biology and taxonomic classification.</title>
        <authorList>
            <person name="Goeker M."/>
        </authorList>
    </citation>
    <scope>NUCLEOTIDE SEQUENCE [LARGE SCALE GENOMIC DNA]</scope>
    <source>
        <strain evidence="2 3">DSM 21299</strain>
    </source>
</reference>
<accession>A0A846M3P9</accession>
<dbReference type="AlphaFoldDB" id="A0A846M3P9"/>
<dbReference type="Gene3D" id="1.10.287.130">
    <property type="match status" value="1"/>
</dbReference>
<dbReference type="GO" id="GO:0016740">
    <property type="term" value="F:transferase activity"/>
    <property type="evidence" value="ECO:0007669"/>
    <property type="project" value="UniProtKB-KW"/>
</dbReference>
<sequence length="217" mass="22798">MTHPTDNIEFASLLCSRLCHDLLSPVGALNNGLELMADETDPEMRQRCLELLGDSARTSANKLKFFRLAFGSAGGFGDAVPTHEARVAIEGMFAGSGRVKIGWLVGEEMLDKLPVKVLLNLALIAGDALVRGGQLDIGAERRPGVTEIVVRGEGPKLVLDPDLRSALAGTLPVESLGSRTAAAWMTRNLVTGAGGDIVLSAPGEPMLLFGASIPDQG</sequence>
<organism evidence="2 3">
    <name type="scientific">Sphingobium vermicomposti</name>
    <dbReference type="NCBI Taxonomy" id="529005"/>
    <lineage>
        <taxon>Bacteria</taxon>
        <taxon>Pseudomonadati</taxon>
        <taxon>Pseudomonadota</taxon>
        <taxon>Alphaproteobacteria</taxon>
        <taxon>Sphingomonadales</taxon>
        <taxon>Sphingomonadaceae</taxon>
        <taxon>Sphingobium</taxon>
    </lineage>
</organism>
<keyword evidence="3" id="KW-1185">Reference proteome</keyword>
<dbReference type="Proteomes" id="UP000576821">
    <property type="component" value="Unassembled WGS sequence"/>
</dbReference>
<name>A0A846M3P9_9SPHN</name>
<keyword evidence="2" id="KW-0808">Transferase</keyword>